<feature type="compositionally biased region" description="Basic and acidic residues" evidence="1">
    <location>
        <begin position="1195"/>
        <end position="1221"/>
    </location>
</feature>
<feature type="region of interest" description="Disordered" evidence="1">
    <location>
        <begin position="646"/>
        <end position="666"/>
    </location>
</feature>
<proteinExistence type="predicted"/>
<organism evidence="3 4">
    <name type="scientific">Buddleja alternifolia</name>
    <dbReference type="NCBI Taxonomy" id="168488"/>
    <lineage>
        <taxon>Eukaryota</taxon>
        <taxon>Viridiplantae</taxon>
        <taxon>Streptophyta</taxon>
        <taxon>Embryophyta</taxon>
        <taxon>Tracheophyta</taxon>
        <taxon>Spermatophyta</taxon>
        <taxon>Magnoliopsida</taxon>
        <taxon>eudicotyledons</taxon>
        <taxon>Gunneridae</taxon>
        <taxon>Pentapetalae</taxon>
        <taxon>asterids</taxon>
        <taxon>lamiids</taxon>
        <taxon>Lamiales</taxon>
        <taxon>Scrophulariaceae</taxon>
        <taxon>Buddlejeae</taxon>
        <taxon>Buddleja</taxon>
    </lineage>
</organism>
<evidence type="ECO:0000256" key="1">
    <source>
        <dbReference type="SAM" id="MobiDB-lite"/>
    </source>
</evidence>
<comment type="caution">
    <text evidence="3">The sequence shown here is derived from an EMBL/GenBank/DDBJ whole genome shotgun (WGS) entry which is preliminary data.</text>
</comment>
<protein>
    <submittedName>
        <fullName evidence="3">Uncharacterized protein</fullName>
    </submittedName>
</protein>
<feature type="region of interest" description="Disordered" evidence="1">
    <location>
        <begin position="206"/>
        <end position="231"/>
    </location>
</feature>
<keyword evidence="4" id="KW-1185">Reference proteome</keyword>
<evidence type="ECO:0000256" key="2">
    <source>
        <dbReference type="SAM" id="Phobius"/>
    </source>
</evidence>
<dbReference type="Proteomes" id="UP000826271">
    <property type="component" value="Unassembled WGS sequence"/>
</dbReference>
<keyword evidence="2" id="KW-0472">Membrane</keyword>
<feature type="compositionally biased region" description="Polar residues" evidence="1">
    <location>
        <begin position="1225"/>
        <end position="1234"/>
    </location>
</feature>
<dbReference type="EMBL" id="WHWC01000013">
    <property type="protein sequence ID" value="KAG8371458.1"/>
    <property type="molecule type" value="Genomic_DNA"/>
</dbReference>
<accession>A0AAV6WLQ0</accession>
<feature type="transmembrane region" description="Helical" evidence="2">
    <location>
        <begin position="23"/>
        <end position="44"/>
    </location>
</feature>
<feature type="compositionally biased region" description="Polar residues" evidence="1">
    <location>
        <begin position="1167"/>
        <end position="1194"/>
    </location>
</feature>
<evidence type="ECO:0000313" key="3">
    <source>
        <dbReference type="EMBL" id="KAG8371458.1"/>
    </source>
</evidence>
<feature type="compositionally biased region" description="Polar residues" evidence="1">
    <location>
        <begin position="646"/>
        <end position="660"/>
    </location>
</feature>
<feature type="compositionally biased region" description="Polar residues" evidence="1">
    <location>
        <begin position="441"/>
        <end position="456"/>
    </location>
</feature>
<feature type="region of interest" description="Disordered" evidence="1">
    <location>
        <begin position="1167"/>
        <end position="1234"/>
    </location>
</feature>
<feature type="compositionally biased region" description="Basic and acidic residues" evidence="1">
    <location>
        <begin position="206"/>
        <end position="227"/>
    </location>
</feature>
<feature type="transmembrane region" description="Helical" evidence="2">
    <location>
        <begin position="50"/>
        <end position="72"/>
    </location>
</feature>
<reference evidence="3" key="1">
    <citation type="submission" date="2019-10" db="EMBL/GenBank/DDBJ databases">
        <authorList>
            <person name="Zhang R."/>
            <person name="Pan Y."/>
            <person name="Wang J."/>
            <person name="Ma R."/>
            <person name="Yu S."/>
        </authorList>
    </citation>
    <scope>NUCLEOTIDE SEQUENCE</scope>
    <source>
        <strain evidence="3">LA-IB0</strain>
        <tissue evidence="3">Leaf</tissue>
    </source>
</reference>
<feature type="region of interest" description="Disordered" evidence="1">
    <location>
        <begin position="434"/>
        <end position="468"/>
    </location>
</feature>
<name>A0AAV6WLQ0_9LAMI</name>
<dbReference type="PANTHER" id="PTHR33870">
    <property type="entry name" value="CARDIOMYOPATHY-ASSOCIATED PROTEIN"/>
    <property type="match status" value="1"/>
</dbReference>
<keyword evidence="2" id="KW-1133">Transmembrane helix</keyword>
<gene>
    <name evidence="3" type="ORF">BUALT_Bualt13G0089600</name>
</gene>
<sequence>MAVNAYDVQVFLWEILQLCSRTCITLLIEHPFISFSLLCLFLLYMTFSWFFWYLIYSFPLFVCAGLIILRITSSLGNVKKHKDEENDEKSSRKSTTSAADDITVDKSEKSFMRVHSVRRRRAKNITREDSLVEKKNAVSLINFKYDDIVVDKNALIEESPKEIREVEVLNSSLVNNKVKDSNPSASISQSLEHKLFSEARSHRESLRGWKDEEEKQKEGRDDRNKALEEDDEKNVMEDIGISEIERNKRLESLIARRRSRKLLNLQVRRTLMKMDRNDRISSLVIPKLHANNVILQNNNICGGQFSPGPGSAPSILIPMRNPFDIPYDPQEEKPDLTGDSFNQEFDMSSLQNKDMMFCRHESFRLGAFSPNQDLNQDCEKTYDFRYGNQFDREIGQTIEPGPSQVHEPKVSTMDNPHDQIKEIVQVSENGIHNHAEENNDQVKNTRPISQDDLSPKSSSSSSSEEDQQFLKIDREAILKSLSSLARRNSAEERANYDDRIDDYLNYPTSLFRSSRLDREEQFYYADKTIQHHTPSYSIASDLHVELSEISSPPLTIDEDLSYQGDDISTYDDGDMENNTSFSGGEELWAGESKLSQVAENESRSREVNEVSQTNDTNLHGTLQTSVSSHISHENIVDEDVQQFTRNLASHPSPGNHSGKPTDSFEKQDRCHHMEQPVVGTMRSSKDSEARLEKISKNEKMGTLSTPVERSEHRELFECPPEVRFSQTNVASHRPLAEVTITRTTGSNSPIEVSIPTTNLVSDGPPIEVSIPRSTLGSNYPLVEVSIPQTTLGSDDRAEVHITQTTLGSRGPTVVCIPQTTHACDSSPAEVTITRDMLASNSPFTEVSIPPTTLGSDSPLAEVSIPRITPSSNNGPVDASIPHTTMGSDDPHVEISFPQTTVDSRSRFAEASIPRINMGSNGTPVEVSIPQTNLSSNSWPIEVNITQTTRSSHSPPVEVGITQTTMGSQYPPIDVSTLQTIGGSHGPLAEVRSPWTTLSSNGLSSEVSIHRTTMGSDGRPAEVSNPQTSLDANSSQGLPFMPNEDVEQVTNVQHSSMSPKSVLLPTFSVSSFDQYIDQDMSRTHSVQDLSSVATQNSTDLVDHSMAVPSSVDDLQIVQQEASSQHSRMSSSLEAENIEITNKLKILESHESPLNPRVGTTSTSLSINEDSISFTKRNDSNSSLSIHGKEPQNSSKKLLEDNSNGKERVSDDINGHDPDDKAKGVINESSSSGSIK</sequence>
<dbReference type="PANTHER" id="PTHR33870:SF16">
    <property type="entry name" value="PROTEIN, PUTATIVE-RELATED"/>
    <property type="match status" value="1"/>
</dbReference>
<dbReference type="AlphaFoldDB" id="A0AAV6WLQ0"/>
<evidence type="ECO:0000313" key="4">
    <source>
        <dbReference type="Proteomes" id="UP000826271"/>
    </source>
</evidence>
<keyword evidence="2" id="KW-0812">Transmembrane</keyword>